<evidence type="ECO:0000256" key="1">
    <source>
        <dbReference type="SAM" id="MobiDB-lite"/>
    </source>
</evidence>
<evidence type="ECO:0000313" key="2">
    <source>
        <dbReference type="EMBL" id="OLQ01109.1"/>
    </source>
</evidence>
<feature type="compositionally biased region" description="Low complexity" evidence="1">
    <location>
        <begin position="413"/>
        <end position="423"/>
    </location>
</feature>
<evidence type="ECO:0008006" key="4">
    <source>
        <dbReference type="Google" id="ProtNLM"/>
    </source>
</evidence>
<gene>
    <name evidence="2" type="ORF">AK812_SmicGene16191</name>
</gene>
<protein>
    <recommendedName>
        <fullName evidence="4">IBR domain-containing protein</fullName>
    </recommendedName>
</protein>
<organism evidence="2 3">
    <name type="scientific">Symbiodinium microadriaticum</name>
    <name type="common">Dinoflagellate</name>
    <name type="synonym">Zooxanthella microadriatica</name>
    <dbReference type="NCBI Taxonomy" id="2951"/>
    <lineage>
        <taxon>Eukaryota</taxon>
        <taxon>Sar</taxon>
        <taxon>Alveolata</taxon>
        <taxon>Dinophyceae</taxon>
        <taxon>Suessiales</taxon>
        <taxon>Symbiodiniaceae</taxon>
        <taxon>Symbiodinium</taxon>
    </lineage>
</organism>
<dbReference type="AlphaFoldDB" id="A0A1Q9E141"/>
<reference evidence="2 3" key="1">
    <citation type="submission" date="2016-02" db="EMBL/GenBank/DDBJ databases">
        <title>Genome analysis of coral dinoflagellate symbionts highlights evolutionary adaptations to a symbiotic lifestyle.</title>
        <authorList>
            <person name="Aranda M."/>
            <person name="Li Y."/>
            <person name="Liew Y.J."/>
            <person name="Baumgarten S."/>
            <person name="Simakov O."/>
            <person name="Wilson M."/>
            <person name="Piel J."/>
            <person name="Ashoor H."/>
            <person name="Bougouffa S."/>
            <person name="Bajic V.B."/>
            <person name="Ryu T."/>
            <person name="Ravasi T."/>
            <person name="Bayer T."/>
            <person name="Micklem G."/>
            <person name="Kim H."/>
            <person name="Bhak J."/>
            <person name="Lajeunesse T.C."/>
            <person name="Voolstra C.R."/>
        </authorList>
    </citation>
    <scope>NUCLEOTIDE SEQUENCE [LARGE SCALE GENOMIC DNA]</scope>
    <source>
        <strain evidence="2 3">CCMP2467</strain>
    </source>
</reference>
<name>A0A1Q9E141_SYMMI</name>
<dbReference type="OrthoDB" id="436587at2759"/>
<feature type="compositionally biased region" description="Polar residues" evidence="1">
    <location>
        <begin position="391"/>
        <end position="404"/>
    </location>
</feature>
<evidence type="ECO:0000313" key="3">
    <source>
        <dbReference type="Proteomes" id="UP000186817"/>
    </source>
</evidence>
<feature type="region of interest" description="Disordered" evidence="1">
    <location>
        <begin position="347"/>
        <end position="427"/>
    </location>
</feature>
<dbReference type="EMBL" id="LSRX01000305">
    <property type="protein sequence ID" value="OLQ01109.1"/>
    <property type="molecule type" value="Genomic_DNA"/>
</dbReference>
<sequence length="524" mass="56946">MWENFSAAVNRYSAACSFPGCGMANWILRTDFEREYRSRGLCNWVCPKGHRNCVLPSQEDINEVNRNLLSHPEYYTDRCGSDALALRRFRLCPECVQEGLLTFAVHEDGCKQWPGTMAAHRHCFCWHCTRKWNVECSHATVCQDPGIQQVRRTTDGEGSEKLEIGFVNAQAYIQWIGTGLDCPDTLFAGGAGRIRGATRQGLLAMEALRPRGAAKVDAGGDKLIGTRTRRDVPESALEERRSCFTCTVGTIGWRRSALLVKFADVNTGCYAKCMSPVGAALCKMFACAALQQLEEAAEPAALRGKDKKAVGVFLAQASQKHLTSCISAAVMAISLMCLAQASKTTILQGPASPTSPRRLAGPSSPTLAKGRTPKTPKTPARRTPAFFPDQEASSTRVNKRQSTVRFADEELSPSDSQEPSSPDAGSAETSERVFNIFAWGVNFTLPGSFPVILGNLFPSLAAAPNPNDAANQPTDTMATAAARGEAFLVRMARKHDSAPVLLGRQAPAKPASMEERILGRRMII</sequence>
<feature type="compositionally biased region" description="Low complexity" evidence="1">
    <location>
        <begin position="368"/>
        <end position="385"/>
    </location>
</feature>
<accession>A0A1Q9E141</accession>
<keyword evidence="3" id="KW-1185">Reference proteome</keyword>
<comment type="caution">
    <text evidence="2">The sequence shown here is derived from an EMBL/GenBank/DDBJ whole genome shotgun (WGS) entry which is preliminary data.</text>
</comment>
<dbReference type="Proteomes" id="UP000186817">
    <property type="component" value="Unassembled WGS sequence"/>
</dbReference>
<proteinExistence type="predicted"/>